<evidence type="ECO:0000256" key="6">
    <source>
        <dbReference type="SAM" id="Phobius"/>
    </source>
</evidence>
<dbReference type="GO" id="GO:0005615">
    <property type="term" value="C:extracellular space"/>
    <property type="evidence" value="ECO:0007669"/>
    <property type="project" value="TreeGrafter"/>
</dbReference>
<keyword evidence="6" id="KW-0812">Transmembrane</keyword>
<dbReference type="PANTHER" id="PTHR45938">
    <property type="entry name" value="ACP24A4-RELATED"/>
    <property type="match status" value="1"/>
</dbReference>
<feature type="transmembrane region" description="Helical" evidence="6">
    <location>
        <begin position="20"/>
        <end position="40"/>
    </location>
</feature>
<evidence type="ECO:0000256" key="1">
    <source>
        <dbReference type="ARBA" id="ARBA00004613"/>
    </source>
</evidence>
<dbReference type="PANTHER" id="PTHR45938:SF11">
    <property type="entry name" value="WAP, KAZAL, IMMUNOGLOBULIN, KUNITZ AND NTR DOMAIN-CONTAINING PROTEIN 2-LIKE"/>
    <property type="match status" value="1"/>
</dbReference>
<keyword evidence="6" id="KW-0472">Membrane</keyword>
<dbReference type="InterPro" id="IPR002223">
    <property type="entry name" value="Kunitz_BPTI"/>
</dbReference>
<keyword evidence="2" id="KW-0964">Secreted</keyword>
<dbReference type="SMART" id="SM00131">
    <property type="entry name" value="KU"/>
    <property type="match status" value="3"/>
</dbReference>
<sequence length="305" mass="34693">MGSVECIAQSEFLGHLGRTLPSLLMIFMASACVSCLALGVHGLPKICQEPPNIESGTMNCTGSVTRWYFSKNSSMCMPHHCGGYQKTYKGFVTEDACKRRCVRTDNKKRPHSSCWQRPQQGRCKASFTKYFWSDIEGCMMYSGCYKQGFLSIDECRKKCALGTAARIKLPQKCKEPTNMTALTTSCPKPRELWYFSNTTKECKALRNACKDRLLFLTEDTCISKCEKGFKKGNKHYLCGQKPQQGKCKAAFPRWYWSFREGCKLYTGCYKQGGFSNYKQCKDKCGDSKWPSRPRPKQNSGHKRHA</sequence>
<feature type="region of interest" description="Disordered" evidence="5">
    <location>
        <begin position="283"/>
        <end position="305"/>
    </location>
</feature>
<evidence type="ECO:0000256" key="4">
    <source>
        <dbReference type="ARBA" id="ARBA00023157"/>
    </source>
</evidence>
<dbReference type="PROSITE" id="PS50279">
    <property type="entry name" value="BPTI_KUNITZ_2"/>
    <property type="match status" value="1"/>
</dbReference>
<proteinExistence type="evidence at transcript level"/>
<feature type="compositionally biased region" description="Basic residues" evidence="5">
    <location>
        <begin position="291"/>
        <end position="305"/>
    </location>
</feature>
<comment type="subcellular location">
    <subcellularLocation>
        <location evidence="1">Secreted</location>
    </subcellularLocation>
</comment>
<feature type="domain" description="BPTI/Kunitz inhibitor" evidence="7">
    <location>
        <begin position="47"/>
        <end position="101"/>
    </location>
</feature>
<evidence type="ECO:0000256" key="3">
    <source>
        <dbReference type="ARBA" id="ARBA00022729"/>
    </source>
</evidence>
<dbReference type="GO" id="GO:0004867">
    <property type="term" value="F:serine-type endopeptidase inhibitor activity"/>
    <property type="evidence" value="ECO:0007669"/>
    <property type="project" value="InterPro"/>
</dbReference>
<reference evidence="8" key="1">
    <citation type="submission" date="2012-11" db="EMBL/GenBank/DDBJ databases">
        <authorList>
            <person name="Lucero-Rivera Y.E."/>
            <person name="Tovar-Ramirez D."/>
        </authorList>
    </citation>
    <scope>NUCLEOTIDE SEQUENCE</scope>
    <source>
        <tissue evidence="8">Salivary gland</tissue>
    </source>
</reference>
<dbReference type="GO" id="GO:0050431">
    <property type="term" value="F:transforming growth factor beta binding"/>
    <property type="evidence" value="ECO:0007669"/>
    <property type="project" value="TreeGrafter"/>
</dbReference>
<evidence type="ECO:0000313" key="8">
    <source>
        <dbReference type="EMBL" id="JAA54235.1"/>
    </source>
</evidence>
<dbReference type="SUPFAM" id="SSF57362">
    <property type="entry name" value="BPTI-like"/>
    <property type="match status" value="4"/>
</dbReference>
<keyword evidence="4" id="KW-1015">Disulfide bond</keyword>
<evidence type="ECO:0000256" key="2">
    <source>
        <dbReference type="ARBA" id="ARBA00022525"/>
    </source>
</evidence>
<accession>L7LR98</accession>
<evidence type="ECO:0000259" key="7">
    <source>
        <dbReference type="PROSITE" id="PS50279"/>
    </source>
</evidence>
<dbReference type="AlphaFoldDB" id="L7LR98"/>
<dbReference type="InterPro" id="IPR036880">
    <property type="entry name" value="Kunitz_BPTI_sf"/>
</dbReference>
<dbReference type="EMBL" id="GACK01010799">
    <property type="protein sequence ID" value="JAA54235.1"/>
    <property type="molecule type" value="mRNA"/>
</dbReference>
<dbReference type="GO" id="GO:0048019">
    <property type="term" value="F:receptor antagonist activity"/>
    <property type="evidence" value="ECO:0007669"/>
    <property type="project" value="TreeGrafter"/>
</dbReference>
<keyword evidence="3" id="KW-0732">Signal</keyword>
<reference evidence="8" key="2">
    <citation type="journal article" date="2015" name="J. Proteomics">
        <title>Sexual differences in the sialomes of the zebra tick, Rhipicephalus pulchellus.</title>
        <authorList>
            <person name="Tan A.W."/>
            <person name="Francischetti I.M."/>
            <person name="Slovak M."/>
            <person name="Kini R.M."/>
            <person name="Ribeiro J.M."/>
        </authorList>
    </citation>
    <scope>NUCLEOTIDE SEQUENCE</scope>
    <source>
        <tissue evidence="8">Salivary gland</tissue>
    </source>
</reference>
<dbReference type="Pfam" id="PF00014">
    <property type="entry name" value="Kunitz_BPTI"/>
    <property type="match status" value="1"/>
</dbReference>
<keyword evidence="6" id="KW-1133">Transmembrane helix</keyword>
<name>L7LR98_RHIPC</name>
<evidence type="ECO:0000256" key="5">
    <source>
        <dbReference type="SAM" id="MobiDB-lite"/>
    </source>
</evidence>
<organism evidence="8">
    <name type="scientific">Rhipicephalus pulchellus</name>
    <name type="common">Yellow backed tick</name>
    <name type="synonym">Dermacentor pulchellus</name>
    <dbReference type="NCBI Taxonomy" id="72859"/>
    <lineage>
        <taxon>Eukaryota</taxon>
        <taxon>Metazoa</taxon>
        <taxon>Ecdysozoa</taxon>
        <taxon>Arthropoda</taxon>
        <taxon>Chelicerata</taxon>
        <taxon>Arachnida</taxon>
        <taxon>Acari</taxon>
        <taxon>Parasitiformes</taxon>
        <taxon>Ixodida</taxon>
        <taxon>Ixodoidea</taxon>
        <taxon>Ixodidae</taxon>
        <taxon>Rhipicephalinae</taxon>
        <taxon>Rhipicephalus</taxon>
        <taxon>Rhipicephalus</taxon>
    </lineage>
</organism>
<dbReference type="Gene3D" id="4.10.410.10">
    <property type="entry name" value="Pancreatic trypsin inhibitor Kunitz domain"/>
    <property type="match status" value="3"/>
</dbReference>
<protein>
    <submittedName>
        <fullName evidence="8">Putative trilaris</fullName>
    </submittedName>
</protein>